<dbReference type="Proteomes" id="UP000626092">
    <property type="component" value="Unassembled WGS sequence"/>
</dbReference>
<dbReference type="OrthoDB" id="199599at2759"/>
<keyword evidence="1" id="KW-0689">Ribosomal protein</keyword>
<proteinExistence type="predicted"/>
<sequence length="142" mass="16451">MDSGDHLLRSPLETILLDGNVHGSLARAGKVRGQTLKEAKQDKKKKPSGRAHKRMQYDRRFVTSKRLGSAGSHERLMEKQNRLSDHISKHNYRCVVNAGKMKLKKLLISLYQRLECYRVLKYDVETDHSPEKYGMNARRITF</sequence>
<organism evidence="4 5">
    <name type="scientific">Rhododendron simsii</name>
    <name type="common">Sims's rhododendron</name>
    <dbReference type="NCBI Taxonomy" id="118357"/>
    <lineage>
        <taxon>Eukaryota</taxon>
        <taxon>Viridiplantae</taxon>
        <taxon>Streptophyta</taxon>
        <taxon>Embryophyta</taxon>
        <taxon>Tracheophyta</taxon>
        <taxon>Spermatophyta</taxon>
        <taxon>Magnoliopsida</taxon>
        <taxon>eudicotyledons</taxon>
        <taxon>Gunneridae</taxon>
        <taxon>Pentapetalae</taxon>
        <taxon>asterids</taxon>
        <taxon>Ericales</taxon>
        <taxon>Ericaceae</taxon>
        <taxon>Ericoideae</taxon>
        <taxon>Rhodoreae</taxon>
        <taxon>Rhododendron</taxon>
    </lineage>
</organism>
<name>A0A834GBK7_RHOSS</name>
<evidence type="ECO:0000313" key="4">
    <source>
        <dbReference type="EMBL" id="KAF7129354.1"/>
    </source>
</evidence>
<dbReference type="GO" id="GO:0022627">
    <property type="term" value="C:cytosolic small ribosomal subunit"/>
    <property type="evidence" value="ECO:0007669"/>
    <property type="project" value="TreeGrafter"/>
</dbReference>
<feature type="compositionally biased region" description="Basic residues" evidence="3">
    <location>
        <begin position="42"/>
        <end position="54"/>
    </location>
</feature>
<keyword evidence="2" id="KW-0687">Ribonucleoprotein</keyword>
<dbReference type="AlphaFoldDB" id="A0A834GBK7"/>
<gene>
    <name evidence="4" type="ORF">RHSIM_Rhsim10G0118500</name>
</gene>
<dbReference type="GO" id="GO:0003735">
    <property type="term" value="F:structural constituent of ribosome"/>
    <property type="evidence" value="ECO:0007669"/>
    <property type="project" value="InterPro"/>
</dbReference>
<evidence type="ECO:0000256" key="2">
    <source>
        <dbReference type="ARBA" id="ARBA00023274"/>
    </source>
</evidence>
<dbReference type="PANTHER" id="PTHR12650:SF33">
    <property type="entry name" value="SMALL RIBOSOMAL SUBUNIT PROTEIN ES30Z_ES30Y_ES30X"/>
    <property type="match status" value="1"/>
</dbReference>
<accession>A0A834GBK7</accession>
<keyword evidence="5" id="KW-1185">Reference proteome</keyword>
<dbReference type="PANTHER" id="PTHR12650">
    <property type="entry name" value="40S RIBOSOMAL PROTEIN S30/UBIQUITIN-LIKE PROTEIN FUBI"/>
    <property type="match status" value="1"/>
</dbReference>
<dbReference type="Pfam" id="PF04758">
    <property type="entry name" value="Ribosomal_S30"/>
    <property type="match status" value="1"/>
</dbReference>
<dbReference type="GO" id="GO:0006412">
    <property type="term" value="P:translation"/>
    <property type="evidence" value="ECO:0007669"/>
    <property type="project" value="InterPro"/>
</dbReference>
<dbReference type="InterPro" id="IPR006846">
    <property type="entry name" value="Ribosomal_eS30"/>
</dbReference>
<dbReference type="EMBL" id="WJXA01000010">
    <property type="protein sequence ID" value="KAF7129354.1"/>
    <property type="molecule type" value="Genomic_DNA"/>
</dbReference>
<evidence type="ECO:0008006" key="6">
    <source>
        <dbReference type="Google" id="ProtNLM"/>
    </source>
</evidence>
<reference evidence="4" key="1">
    <citation type="submission" date="2019-11" db="EMBL/GenBank/DDBJ databases">
        <authorList>
            <person name="Liu Y."/>
            <person name="Hou J."/>
            <person name="Li T.-Q."/>
            <person name="Guan C.-H."/>
            <person name="Wu X."/>
            <person name="Wu H.-Z."/>
            <person name="Ling F."/>
            <person name="Zhang R."/>
            <person name="Shi X.-G."/>
            <person name="Ren J.-P."/>
            <person name="Chen E.-F."/>
            <person name="Sun J.-M."/>
        </authorList>
    </citation>
    <scope>NUCLEOTIDE SEQUENCE</scope>
    <source>
        <strain evidence="4">Adult_tree_wgs_1</strain>
        <tissue evidence="4">Leaves</tissue>
    </source>
</reference>
<feature type="region of interest" description="Disordered" evidence="3">
    <location>
        <begin position="31"/>
        <end position="58"/>
    </location>
</feature>
<comment type="caution">
    <text evidence="4">The sequence shown here is derived from an EMBL/GenBank/DDBJ whole genome shotgun (WGS) entry which is preliminary data.</text>
</comment>
<evidence type="ECO:0000256" key="3">
    <source>
        <dbReference type="SAM" id="MobiDB-lite"/>
    </source>
</evidence>
<protein>
    <recommendedName>
        <fullName evidence="6">40S ribosomal protein S30</fullName>
    </recommendedName>
</protein>
<evidence type="ECO:0000313" key="5">
    <source>
        <dbReference type="Proteomes" id="UP000626092"/>
    </source>
</evidence>
<evidence type="ECO:0000256" key="1">
    <source>
        <dbReference type="ARBA" id="ARBA00022980"/>
    </source>
</evidence>